<comment type="caution">
    <text evidence="1">The sequence shown here is derived from an EMBL/GenBank/DDBJ whole genome shotgun (WGS) entry which is preliminary data.</text>
</comment>
<gene>
    <name evidence="1" type="ORF">GCM10023186_45560</name>
</gene>
<proteinExistence type="predicted"/>
<dbReference type="Gene3D" id="3.40.50.10610">
    <property type="entry name" value="ABC-type transport auxiliary lipoprotein component"/>
    <property type="match status" value="1"/>
</dbReference>
<dbReference type="PROSITE" id="PS51257">
    <property type="entry name" value="PROKAR_LIPOPROTEIN"/>
    <property type="match status" value="1"/>
</dbReference>
<reference evidence="2" key="1">
    <citation type="journal article" date="2019" name="Int. J. Syst. Evol. Microbiol.">
        <title>The Global Catalogue of Microorganisms (GCM) 10K type strain sequencing project: providing services to taxonomists for standard genome sequencing and annotation.</title>
        <authorList>
            <consortium name="The Broad Institute Genomics Platform"/>
            <consortium name="The Broad Institute Genome Sequencing Center for Infectious Disease"/>
            <person name="Wu L."/>
            <person name="Ma J."/>
        </authorList>
    </citation>
    <scope>NUCLEOTIDE SEQUENCE [LARGE SCALE GENOMIC DNA]</scope>
    <source>
        <strain evidence="2">JCM 17924</strain>
    </source>
</reference>
<evidence type="ECO:0008006" key="3">
    <source>
        <dbReference type="Google" id="ProtNLM"/>
    </source>
</evidence>
<name>A0ABP8JNQ3_9BACT</name>
<protein>
    <recommendedName>
        <fullName evidence="3">Lipoprotein</fullName>
    </recommendedName>
</protein>
<sequence length="226" mass="25256">MVYLLVRFVGLIAAGGLVGLMSGCVQRVYSTHEPDKPALAAHRTVAVLPFYVRLERPWVEEFAAAHAVTPAELRQRQAAECRALAYALQTELLARLQRQRPGYTVQFQPVAETNQRLERAGIPFDSLNYRSTEELQRILQVDAVLMGQTKLVQSLPAALALMMRLDMPEVDTPPSETTSHLLLYDGRTGRRVWQFDHQLTGKGSLAAPSLAKDLMRTAGPTFPYQR</sequence>
<accession>A0ABP8JNQ3</accession>
<dbReference type="Proteomes" id="UP001500454">
    <property type="component" value="Unassembled WGS sequence"/>
</dbReference>
<evidence type="ECO:0000313" key="1">
    <source>
        <dbReference type="EMBL" id="GAA4393711.1"/>
    </source>
</evidence>
<dbReference type="RefSeq" id="WP_345228060.1">
    <property type="nucleotide sequence ID" value="NZ_BAABHA010000015.1"/>
</dbReference>
<organism evidence="1 2">
    <name type="scientific">Hymenobacter koreensis</name>
    <dbReference type="NCBI Taxonomy" id="1084523"/>
    <lineage>
        <taxon>Bacteria</taxon>
        <taxon>Pseudomonadati</taxon>
        <taxon>Bacteroidota</taxon>
        <taxon>Cytophagia</taxon>
        <taxon>Cytophagales</taxon>
        <taxon>Hymenobacteraceae</taxon>
        <taxon>Hymenobacter</taxon>
    </lineage>
</organism>
<dbReference type="EMBL" id="BAABHA010000015">
    <property type="protein sequence ID" value="GAA4393711.1"/>
    <property type="molecule type" value="Genomic_DNA"/>
</dbReference>
<evidence type="ECO:0000313" key="2">
    <source>
        <dbReference type="Proteomes" id="UP001500454"/>
    </source>
</evidence>
<keyword evidence="2" id="KW-1185">Reference proteome</keyword>